<dbReference type="EMBL" id="FZQP02005900">
    <property type="protein sequence ID" value="VVD02250.1"/>
    <property type="molecule type" value="Genomic_DNA"/>
</dbReference>
<dbReference type="Proteomes" id="UP000324832">
    <property type="component" value="Unassembled WGS sequence"/>
</dbReference>
<sequence>MLIILALVTVAAAAPATYDQRQEGDLNIQADVQNVIFLVAIPQKIPNSLLDLSWLKHAKQNDDVQERADVHVMEAFVEPNTPYRVEIGEGERREEGDSGTGEVVIPGRRRLEVDASDKDEYKLIGATEQCGPDRVRDPVTLICRFRADASTAQPSETESSQ</sequence>
<proteinExistence type="predicted"/>
<dbReference type="AlphaFoldDB" id="A0A5E4QZ31"/>
<accession>A0A5E4QZ31</accession>
<name>A0A5E4QZ31_9NEOP</name>
<organism evidence="1 2">
    <name type="scientific">Leptidea sinapis</name>
    <dbReference type="NCBI Taxonomy" id="189913"/>
    <lineage>
        <taxon>Eukaryota</taxon>
        <taxon>Metazoa</taxon>
        <taxon>Ecdysozoa</taxon>
        <taxon>Arthropoda</taxon>
        <taxon>Hexapoda</taxon>
        <taxon>Insecta</taxon>
        <taxon>Pterygota</taxon>
        <taxon>Neoptera</taxon>
        <taxon>Endopterygota</taxon>
        <taxon>Lepidoptera</taxon>
        <taxon>Glossata</taxon>
        <taxon>Ditrysia</taxon>
        <taxon>Papilionoidea</taxon>
        <taxon>Pieridae</taxon>
        <taxon>Dismorphiinae</taxon>
        <taxon>Leptidea</taxon>
    </lineage>
</organism>
<keyword evidence="2" id="KW-1185">Reference proteome</keyword>
<evidence type="ECO:0000313" key="2">
    <source>
        <dbReference type="Proteomes" id="UP000324832"/>
    </source>
</evidence>
<evidence type="ECO:0000313" key="1">
    <source>
        <dbReference type="EMBL" id="VVD02250.1"/>
    </source>
</evidence>
<reference evidence="1 2" key="1">
    <citation type="submission" date="2017-07" db="EMBL/GenBank/DDBJ databases">
        <authorList>
            <person name="Talla V."/>
            <person name="Backstrom N."/>
        </authorList>
    </citation>
    <scope>NUCLEOTIDE SEQUENCE [LARGE SCALE GENOMIC DNA]</scope>
</reference>
<protein>
    <submittedName>
        <fullName evidence="1">Uncharacterized protein</fullName>
    </submittedName>
</protein>
<gene>
    <name evidence="1" type="ORF">LSINAPIS_LOCUS12508</name>
</gene>